<evidence type="ECO:0000313" key="1">
    <source>
        <dbReference type="EMBL" id="RVW35249.1"/>
    </source>
</evidence>
<evidence type="ECO:0000313" key="2">
    <source>
        <dbReference type="Proteomes" id="UP000288805"/>
    </source>
</evidence>
<dbReference type="EMBL" id="QGNW01001610">
    <property type="protein sequence ID" value="RVW35249.1"/>
    <property type="molecule type" value="Genomic_DNA"/>
</dbReference>
<organism evidence="1 2">
    <name type="scientific">Vitis vinifera</name>
    <name type="common">Grape</name>
    <dbReference type="NCBI Taxonomy" id="29760"/>
    <lineage>
        <taxon>Eukaryota</taxon>
        <taxon>Viridiplantae</taxon>
        <taxon>Streptophyta</taxon>
        <taxon>Embryophyta</taxon>
        <taxon>Tracheophyta</taxon>
        <taxon>Spermatophyta</taxon>
        <taxon>Magnoliopsida</taxon>
        <taxon>eudicotyledons</taxon>
        <taxon>Gunneridae</taxon>
        <taxon>Pentapetalae</taxon>
        <taxon>rosids</taxon>
        <taxon>Vitales</taxon>
        <taxon>Vitaceae</taxon>
        <taxon>Viteae</taxon>
        <taxon>Vitis</taxon>
    </lineage>
</organism>
<name>A0A438DIK4_VITVI</name>
<sequence length="186" mass="21308">MPSTSSAPITGNTSTTDGTLGSKIRKLTSVVWNDFDKIIEDGQDYAICNNYCSREKGHGKVQIGGFTFDQEISREKLTRAIILRECPLSIIDYVGFRDFATSLQPLFKMVSRNTIKGDIMKIYEVEKDKMISYLEKLQSRVAITTDMWTSNQKKAYMAITVHYIDESWLLQHHILRFVYVPPSHTK</sequence>
<protein>
    <submittedName>
        <fullName evidence="1">Putative AC transposase</fullName>
    </submittedName>
</protein>
<reference evidence="1 2" key="1">
    <citation type="journal article" date="2018" name="PLoS Genet.">
        <title>Population sequencing reveals clonal diversity and ancestral inbreeding in the grapevine cultivar Chardonnay.</title>
        <authorList>
            <person name="Roach M.J."/>
            <person name="Johnson D.L."/>
            <person name="Bohlmann J."/>
            <person name="van Vuuren H.J."/>
            <person name="Jones S.J."/>
            <person name="Pretorius I.S."/>
            <person name="Schmidt S.A."/>
            <person name="Borneman A.R."/>
        </authorList>
    </citation>
    <scope>NUCLEOTIDE SEQUENCE [LARGE SCALE GENOMIC DNA]</scope>
    <source>
        <strain evidence="2">cv. Chardonnay</strain>
        <tissue evidence="1">Leaf</tissue>
    </source>
</reference>
<dbReference type="PANTHER" id="PTHR34396">
    <property type="entry name" value="OS03G0264950 PROTEIN-RELATED"/>
    <property type="match status" value="1"/>
</dbReference>
<gene>
    <name evidence="1" type="primary">TRA1_25</name>
    <name evidence="1" type="ORF">CK203_085838</name>
</gene>
<comment type="caution">
    <text evidence="1">The sequence shown here is derived from an EMBL/GenBank/DDBJ whole genome shotgun (WGS) entry which is preliminary data.</text>
</comment>
<dbReference type="AlphaFoldDB" id="A0A438DIK4"/>
<dbReference type="InterPro" id="IPR053031">
    <property type="entry name" value="Cuticle_assoc_protein"/>
</dbReference>
<dbReference type="SUPFAM" id="SSF53098">
    <property type="entry name" value="Ribonuclease H-like"/>
    <property type="match status" value="1"/>
</dbReference>
<accession>A0A438DIK4</accession>
<proteinExistence type="predicted"/>
<dbReference type="InterPro" id="IPR012337">
    <property type="entry name" value="RNaseH-like_sf"/>
</dbReference>
<dbReference type="Proteomes" id="UP000288805">
    <property type="component" value="Unassembled WGS sequence"/>
</dbReference>
<dbReference type="PANTHER" id="PTHR34396:SF25">
    <property type="entry name" value="BOUNDARY ELEMENT ASSOCIATED FACTOR"/>
    <property type="match status" value="1"/>
</dbReference>